<dbReference type="Proteomes" id="UP000326994">
    <property type="component" value="Unassembled WGS sequence"/>
</dbReference>
<dbReference type="EMBL" id="BKCF01000002">
    <property type="protein sequence ID" value="GEQ86043.1"/>
    <property type="molecule type" value="Genomic_DNA"/>
</dbReference>
<keyword evidence="3 6" id="KW-0812">Transmembrane</keyword>
<organism evidence="7 8">
    <name type="scientific">Patiriisocius marinistellae</name>
    <dbReference type="NCBI Taxonomy" id="2494560"/>
    <lineage>
        <taxon>Bacteria</taxon>
        <taxon>Pseudomonadati</taxon>
        <taxon>Bacteroidota</taxon>
        <taxon>Flavobacteriia</taxon>
        <taxon>Flavobacteriales</taxon>
        <taxon>Flavobacteriaceae</taxon>
        <taxon>Patiriisocius</taxon>
    </lineage>
</organism>
<evidence type="ECO:0000256" key="2">
    <source>
        <dbReference type="ARBA" id="ARBA00022475"/>
    </source>
</evidence>
<evidence type="ECO:0000256" key="4">
    <source>
        <dbReference type="ARBA" id="ARBA00022989"/>
    </source>
</evidence>
<proteinExistence type="predicted"/>
<protein>
    <submittedName>
        <fullName evidence="7">Prenyltransferase</fullName>
    </submittedName>
</protein>
<evidence type="ECO:0000313" key="7">
    <source>
        <dbReference type="EMBL" id="GEQ86043.1"/>
    </source>
</evidence>
<reference evidence="7 8" key="1">
    <citation type="submission" date="2019-08" db="EMBL/GenBank/DDBJ databases">
        <title>Ulvibacter marinistellae sp. nov., isolated from a starfish, Patiria pectinifera.</title>
        <authorList>
            <person name="Kawano K."/>
            <person name="Ushijima N."/>
            <person name="Kihara M."/>
            <person name="Itoh H."/>
        </authorList>
    </citation>
    <scope>NUCLEOTIDE SEQUENCE [LARGE SCALE GENOMIC DNA]</scope>
    <source>
        <strain evidence="7 8">KK4</strain>
    </source>
</reference>
<dbReference type="GO" id="GO:0016765">
    <property type="term" value="F:transferase activity, transferring alkyl or aryl (other than methyl) groups"/>
    <property type="evidence" value="ECO:0007669"/>
    <property type="project" value="InterPro"/>
</dbReference>
<accession>A0A5J4FVT3</accession>
<dbReference type="Gene3D" id="1.10.357.140">
    <property type="entry name" value="UbiA prenyltransferase"/>
    <property type="match status" value="1"/>
</dbReference>
<comment type="subcellular location">
    <subcellularLocation>
        <location evidence="1">Membrane</location>
        <topology evidence="1">Multi-pass membrane protein</topology>
    </subcellularLocation>
</comment>
<evidence type="ECO:0000256" key="6">
    <source>
        <dbReference type="SAM" id="Phobius"/>
    </source>
</evidence>
<dbReference type="InterPro" id="IPR000537">
    <property type="entry name" value="UbiA_prenyltransferase"/>
</dbReference>
<keyword evidence="5 6" id="KW-0472">Membrane</keyword>
<name>A0A5J4FVT3_9FLAO</name>
<keyword evidence="4 6" id="KW-1133">Transmembrane helix</keyword>
<feature type="transmembrane region" description="Helical" evidence="6">
    <location>
        <begin position="178"/>
        <end position="200"/>
    </location>
</feature>
<feature type="transmembrane region" description="Helical" evidence="6">
    <location>
        <begin position="128"/>
        <end position="147"/>
    </location>
</feature>
<dbReference type="NCBIfam" id="NF009512">
    <property type="entry name" value="PRK12872.1-1"/>
    <property type="match status" value="1"/>
</dbReference>
<dbReference type="GO" id="GO:0016020">
    <property type="term" value="C:membrane"/>
    <property type="evidence" value="ECO:0007669"/>
    <property type="project" value="UniProtKB-SubCell"/>
</dbReference>
<dbReference type="CDD" id="cd13961">
    <property type="entry name" value="PT_UbiA_DGGGPS"/>
    <property type="match status" value="1"/>
</dbReference>
<dbReference type="InterPro" id="IPR050475">
    <property type="entry name" value="Prenyltransferase_related"/>
</dbReference>
<dbReference type="Pfam" id="PF01040">
    <property type="entry name" value="UbiA"/>
    <property type="match status" value="1"/>
</dbReference>
<comment type="caution">
    <text evidence="7">The sequence shown here is derived from an EMBL/GenBank/DDBJ whole genome shotgun (WGS) entry which is preliminary data.</text>
</comment>
<evidence type="ECO:0000313" key="8">
    <source>
        <dbReference type="Proteomes" id="UP000326994"/>
    </source>
</evidence>
<keyword evidence="8" id="KW-1185">Reference proteome</keyword>
<dbReference type="PANTHER" id="PTHR42723">
    <property type="entry name" value="CHLOROPHYLL SYNTHASE"/>
    <property type="match status" value="1"/>
</dbReference>
<feature type="transmembrane region" description="Helical" evidence="6">
    <location>
        <begin position="239"/>
        <end position="258"/>
    </location>
</feature>
<evidence type="ECO:0000256" key="1">
    <source>
        <dbReference type="ARBA" id="ARBA00004141"/>
    </source>
</evidence>
<feature type="transmembrane region" description="Helical" evidence="6">
    <location>
        <begin position="91"/>
        <end position="116"/>
    </location>
</feature>
<evidence type="ECO:0000256" key="3">
    <source>
        <dbReference type="ARBA" id="ARBA00022692"/>
    </source>
</evidence>
<keyword evidence="7" id="KW-0808">Transferase</keyword>
<sequence>MVIATICIAAGGNIINDIYDVDTDKINNPKRVLIGVDISEKKASNLYIIFTSIGVLAGFSLSNLIGHPSLAAVFVIIAALLYGYSVSFKTVFLLGNVVVSLLVAMVLITSIIFDLYPAIEEQITHKTLTATIILLQYALFAFSINLIREIIKDLQDINGDRKGGRNSLPIAIGRQRTVYVAFGLTVCLLVGIIYHLYMHIYSAKPLMLYFLFLIIAPLFFVLVNIWNAKKKSDFSKISTLLKIIMFLGICSLLIYPYTF</sequence>
<dbReference type="InterPro" id="IPR044878">
    <property type="entry name" value="UbiA_sf"/>
</dbReference>
<feature type="transmembrane region" description="Helical" evidence="6">
    <location>
        <begin position="206"/>
        <end position="227"/>
    </location>
</feature>
<feature type="transmembrane region" description="Helical" evidence="6">
    <location>
        <begin position="44"/>
        <end position="61"/>
    </location>
</feature>
<feature type="transmembrane region" description="Helical" evidence="6">
    <location>
        <begin position="67"/>
        <end position="84"/>
    </location>
</feature>
<evidence type="ECO:0000256" key="5">
    <source>
        <dbReference type="ARBA" id="ARBA00023136"/>
    </source>
</evidence>
<dbReference type="Gene3D" id="1.20.120.1780">
    <property type="entry name" value="UbiA prenyltransferase"/>
    <property type="match status" value="1"/>
</dbReference>
<dbReference type="PANTHER" id="PTHR42723:SF1">
    <property type="entry name" value="CHLOROPHYLL SYNTHASE, CHLOROPLASTIC"/>
    <property type="match status" value="1"/>
</dbReference>
<dbReference type="AlphaFoldDB" id="A0A5J4FVT3"/>
<gene>
    <name evidence="7" type="ORF">ULMS_15510</name>
</gene>
<keyword evidence="2" id="KW-1003">Cell membrane</keyword>